<sequence length="567" mass="63303">MPEHESDPVVVELLAAVEHEDLDFKKAERSFSKQDLQDYASGLSNMEGGRLILGITGRRPRRVAGSSAFERDLEQQARDLENAIHVSIRPEERCHFGKRVVIFHIAKHRLGVPTSNGRGGAKMRRNEELIDLTEERRHEIWNENSEDFTARTCAGATLEDLDPESIKVFREKWMDRLSGSSQKRDRRAAERRAGLSAGDFLAEVDLLRPEGPTYAAMILLATRAALTRHLGNAEIIFEYRSGRAAGPAADRLNLREGLIGCFDELWERINLRNELQSVQEGLFREPIPTFQEEPIREVMLNAVAHRDYTHQGSVMIRQYPRELRCQSPGGLPRGVTLANISDSSVPRNRRLMEALQGCGLVERSGQGIDLMFASSVLDTKPLPDFAGTDADTVVVTLGGSITSPASILALRKIAEEHGSNLGTEDFRTLHHIGRQEPVPADLQVSARHLLDLGIVESLGAGKGRRFILGRNYRKLTGDLEKYTQERGLDREQNVQLLLKHLQHCGSEGAQISDLQKVIPALSRGQIKARLATLAERHLARLGTSDGRLRRGHHARWFVVEDGVDADD</sequence>
<reference evidence="2 3" key="1">
    <citation type="submission" date="2012-02" db="EMBL/GenBank/DDBJ databases">
        <title>Complete genome sequence of Phycisphaera mikurensis NBRC 102666.</title>
        <authorList>
            <person name="Ankai A."/>
            <person name="Hosoyama A."/>
            <person name="Terui Y."/>
            <person name="Sekine M."/>
            <person name="Fukai R."/>
            <person name="Kato Y."/>
            <person name="Nakamura S."/>
            <person name="Yamada-Narita S."/>
            <person name="Kawakoshi A."/>
            <person name="Fukunaga Y."/>
            <person name="Yamazaki S."/>
            <person name="Fujita N."/>
        </authorList>
    </citation>
    <scope>NUCLEOTIDE SEQUENCE [LARGE SCALE GENOMIC DNA]</scope>
    <source>
        <strain evidence="3">NBRC 102666 / KCTC 22515 / FYK2301M01</strain>
    </source>
</reference>
<dbReference type="Pfam" id="PF04326">
    <property type="entry name" value="SLFN_AlbA_2"/>
    <property type="match status" value="1"/>
</dbReference>
<dbReference type="EMBL" id="AP012338">
    <property type="protein sequence ID" value="BAM02325.1"/>
    <property type="molecule type" value="Genomic_DNA"/>
</dbReference>
<dbReference type="eggNOG" id="COG2865">
    <property type="taxonomic scope" value="Bacteria"/>
</dbReference>
<dbReference type="STRING" id="1142394.PSMK_01660"/>
<evidence type="ECO:0000259" key="1">
    <source>
        <dbReference type="Pfam" id="PF04326"/>
    </source>
</evidence>
<dbReference type="OrthoDB" id="258364at2"/>
<dbReference type="PANTHER" id="PTHR30595">
    <property type="entry name" value="GLPR-RELATED TRANSCRIPTIONAL REPRESSOR"/>
    <property type="match status" value="1"/>
</dbReference>
<dbReference type="RefSeq" id="WP_014435545.1">
    <property type="nucleotide sequence ID" value="NC_017080.1"/>
</dbReference>
<accession>I0IAN7</accession>
<dbReference type="InterPro" id="IPR007421">
    <property type="entry name" value="Schlafen_AlbA_2_dom"/>
</dbReference>
<dbReference type="Gene3D" id="3.30.565.60">
    <property type="match status" value="1"/>
</dbReference>
<dbReference type="HOGENOM" id="CLU_024970_7_1_0"/>
<dbReference type="Pfam" id="PF13749">
    <property type="entry name" value="HATPase_c_4"/>
    <property type="match status" value="1"/>
</dbReference>
<proteinExistence type="predicted"/>
<dbReference type="AlphaFoldDB" id="I0IAN7"/>
<protein>
    <recommendedName>
        <fullName evidence="1">Schlafen AlbA-2 domain-containing protein</fullName>
    </recommendedName>
</protein>
<feature type="domain" description="Schlafen AlbA-2" evidence="1">
    <location>
        <begin position="18"/>
        <end position="124"/>
    </location>
</feature>
<dbReference type="KEGG" id="phm:PSMK_01660"/>
<dbReference type="InterPro" id="IPR038475">
    <property type="entry name" value="RecG_C_sf"/>
</dbReference>
<evidence type="ECO:0000313" key="2">
    <source>
        <dbReference type="EMBL" id="BAM02325.1"/>
    </source>
</evidence>
<gene>
    <name evidence="2" type="ordered locus">PSMK_01660</name>
</gene>
<organism evidence="2 3">
    <name type="scientific">Phycisphaera mikurensis (strain NBRC 102666 / KCTC 22515 / FYK2301M01)</name>
    <dbReference type="NCBI Taxonomy" id="1142394"/>
    <lineage>
        <taxon>Bacteria</taxon>
        <taxon>Pseudomonadati</taxon>
        <taxon>Planctomycetota</taxon>
        <taxon>Phycisphaerae</taxon>
        <taxon>Phycisphaerales</taxon>
        <taxon>Phycisphaeraceae</taxon>
        <taxon>Phycisphaera</taxon>
    </lineage>
</organism>
<dbReference type="Proteomes" id="UP000007881">
    <property type="component" value="Chromosome"/>
</dbReference>
<evidence type="ECO:0000313" key="3">
    <source>
        <dbReference type="Proteomes" id="UP000007881"/>
    </source>
</evidence>
<name>I0IAN7_PHYMF</name>
<dbReference type="Gene3D" id="3.30.950.30">
    <property type="entry name" value="Schlafen, AAA domain"/>
    <property type="match status" value="1"/>
</dbReference>
<dbReference type="PANTHER" id="PTHR30595:SF6">
    <property type="entry name" value="SCHLAFEN ALBA-2 DOMAIN-CONTAINING PROTEIN"/>
    <property type="match status" value="1"/>
</dbReference>
<dbReference type="InterPro" id="IPR038461">
    <property type="entry name" value="Schlafen_AlbA_2_dom_sf"/>
</dbReference>
<keyword evidence="3" id="KW-1185">Reference proteome</keyword>